<feature type="compositionally biased region" description="Basic and acidic residues" evidence="7">
    <location>
        <begin position="42"/>
        <end position="65"/>
    </location>
</feature>
<comment type="function">
    <text evidence="1">This subunit may be involved in monitoring complementarity of crRNA and target RNA.</text>
</comment>
<dbReference type="GO" id="GO:0003723">
    <property type="term" value="F:RNA binding"/>
    <property type="evidence" value="ECO:0007669"/>
    <property type="project" value="UniProtKB-KW"/>
</dbReference>
<feature type="compositionally biased region" description="Pro residues" evidence="7">
    <location>
        <begin position="27"/>
        <end position="36"/>
    </location>
</feature>
<dbReference type="STRING" id="96561.Dole_0743"/>
<dbReference type="HOGENOM" id="CLU_133853_0_0_7"/>
<evidence type="ECO:0000256" key="3">
    <source>
        <dbReference type="ARBA" id="ARBA00016118"/>
    </source>
</evidence>
<dbReference type="eggNOG" id="COG1421">
    <property type="taxonomic scope" value="Bacteria"/>
</dbReference>
<dbReference type="NCBIfam" id="TIGR01870">
    <property type="entry name" value="cas_TM1810_Csm2"/>
    <property type="match status" value="1"/>
</dbReference>
<dbReference type="OrthoDB" id="9803002at2"/>
<name>A8ZV92_DESOH</name>
<dbReference type="Pfam" id="PF03750">
    <property type="entry name" value="Csm2_III-A"/>
    <property type="match status" value="1"/>
</dbReference>
<evidence type="ECO:0000256" key="5">
    <source>
        <dbReference type="ARBA" id="ARBA00023118"/>
    </source>
</evidence>
<feature type="region of interest" description="Disordered" evidence="7">
    <location>
        <begin position="1"/>
        <end position="65"/>
    </location>
</feature>
<evidence type="ECO:0000256" key="7">
    <source>
        <dbReference type="SAM" id="MobiDB-lite"/>
    </source>
</evidence>
<sequence length="164" mass="18898">MVQPNRHSGYKPHGQQGAGRPTYGSQSPPPQLPTPKPLSYYSDEKKKRLKPELLDDQARTDAENFKGLKATQMRRFYDDLKAIERKIMSGDLQEQQANFERDRALIVMFKAKAVYAEKRKVAPRAFTQFIFDHVASIKDLADFKGFLKVFEAVVAFHKFYSPEK</sequence>
<evidence type="ECO:0000256" key="6">
    <source>
        <dbReference type="ARBA" id="ARBA00031723"/>
    </source>
</evidence>
<keyword evidence="4" id="KW-0694">RNA-binding</keyword>
<comment type="similarity">
    <text evidence="2">Belongs to the CRISPR-associated Csm2 family.</text>
</comment>
<reference evidence="8 9" key="1">
    <citation type="submission" date="2007-10" db="EMBL/GenBank/DDBJ databases">
        <title>Complete sequence of Desulfococcus oleovorans Hxd3.</title>
        <authorList>
            <consortium name="US DOE Joint Genome Institute"/>
            <person name="Copeland A."/>
            <person name="Lucas S."/>
            <person name="Lapidus A."/>
            <person name="Barry K."/>
            <person name="Glavina del Rio T."/>
            <person name="Dalin E."/>
            <person name="Tice H."/>
            <person name="Pitluck S."/>
            <person name="Kiss H."/>
            <person name="Brettin T."/>
            <person name="Bruce D."/>
            <person name="Detter J.C."/>
            <person name="Han C."/>
            <person name="Schmutz J."/>
            <person name="Larimer F."/>
            <person name="Land M."/>
            <person name="Hauser L."/>
            <person name="Kyrpides N."/>
            <person name="Kim E."/>
            <person name="Wawrik B."/>
            <person name="Richardson P."/>
        </authorList>
    </citation>
    <scope>NUCLEOTIDE SEQUENCE [LARGE SCALE GENOMIC DNA]</scope>
    <source>
        <strain evidence="9">DSM 6200 / JCM 39069 / Hxd3</strain>
    </source>
</reference>
<keyword evidence="9" id="KW-1185">Reference proteome</keyword>
<proteinExistence type="inferred from homology"/>
<dbReference type="GO" id="GO:0051607">
    <property type="term" value="P:defense response to virus"/>
    <property type="evidence" value="ECO:0007669"/>
    <property type="project" value="UniProtKB-KW"/>
</dbReference>
<dbReference type="InterPro" id="IPR010149">
    <property type="entry name" value="CRISPR-assoc_prot_Csm2_III-A"/>
</dbReference>
<evidence type="ECO:0000256" key="1">
    <source>
        <dbReference type="ARBA" id="ARBA00003640"/>
    </source>
</evidence>
<keyword evidence="5" id="KW-0051">Antiviral defense</keyword>
<dbReference type="RefSeq" id="WP_012174171.1">
    <property type="nucleotide sequence ID" value="NC_009943.1"/>
</dbReference>
<dbReference type="KEGG" id="dol:Dole_0743"/>
<gene>
    <name evidence="8" type="ordered locus">Dole_0743</name>
</gene>
<dbReference type="Proteomes" id="UP000008561">
    <property type="component" value="Chromosome"/>
</dbReference>
<dbReference type="EMBL" id="CP000859">
    <property type="protein sequence ID" value="ABW66553.1"/>
    <property type="molecule type" value="Genomic_DNA"/>
</dbReference>
<dbReference type="AlphaFoldDB" id="A8ZV92"/>
<organism evidence="8 9">
    <name type="scientific">Desulfosudis oleivorans (strain DSM 6200 / JCM 39069 / Hxd3)</name>
    <name type="common">Desulfococcus oleovorans</name>
    <dbReference type="NCBI Taxonomy" id="96561"/>
    <lineage>
        <taxon>Bacteria</taxon>
        <taxon>Pseudomonadati</taxon>
        <taxon>Thermodesulfobacteriota</taxon>
        <taxon>Desulfobacteria</taxon>
        <taxon>Desulfobacterales</taxon>
        <taxon>Desulfosudaceae</taxon>
        <taxon>Desulfosudis</taxon>
    </lineage>
</organism>
<protein>
    <recommendedName>
        <fullName evidence="3">CRISPR system Cms protein Csm2</fullName>
    </recommendedName>
    <alternativeName>
        <fullName evidence="6">CRISPR type III A-associated protein Csm2</fullName>
    </alternativeName>
</protein>
<accession>A8ZV92</accession>
<evidence type="ECO:0000256" key="2">
    <source>
        <dbReference type="ARBA" id="ARBA00006896"/>
    </source>
</evidence>
<evidence type="ECO:0000313" key="9">
    <source>
        <dbReference type="Proteomes" id="UP000008561"/>
    </source>
</evidence>
<evidence type="ECO:0000256" key="4">
    <source>
        <dbReference type="ARBA" id="ARBA00022884"/>
    </source>
</evidence>
<evidence type="ECO:0000313" key="8">
    <source>
        <dbReference type="EMBL" id="ABW66553.1"/>
    </source>
</evidence>